<dbReference type="Gene3D" id="2.60.40.1240">
    <property type="match status" value="1"/>
</dbReference>
<gene>
    <name evidence="5" type="ORF">M4L89_08490</name>
</gene>
<evidence type="ECO:0000259" key="4">
    <source>
        <dbReference type="Pfam" id="PF16729"/>
    </source>
</evidence>
<dbReference type="RefSeq" id="WP_056935477.1">
    <property type="nucleotide sequence ID" value="NZ_CP013114.1"/>
</dbReference>
<feature type="region of interest" description="Disordered" evidence="2">
    <location>
        <begin position="19"/>
        <end position="52"/>
    </location>
</feature>
<organism evidence="5 6">
    <name type="scientific">Staphylococcus equorum</name>
    <dbReference type="NCBI Taxonomy" id="246432"/>
    <lineage>
        <taxon>Bacteria</taxon>
        <taxon>Bacillati</taxon>
        <taxon>Bacillota</taxon>
        <taxon>Bacilli</taxon>
        <taxon>Bacillales</taxon>
        <taxon>Staphylococcaceae</taxon>
        <taxon>Staphylococcus</taxon>
    </lineage>
</organism>
<keyword evidence="6" id="KW-1185">Reference proteome</keyword>
<proteinExistence type="predicted"/>
<keyword evidence="1 3" id="KW-0732">Signal</keyword>
<dbReference type="InterPro" id="IPR029050">
    <property type="entry name" value="Immunoprotect_excell_Ig-like"/>
</dbReference>
<dbReference type="AlphaFoldDB" id="A0A9X4L4H0"/>
<evidence type="ECO:0000313" key="5">
    <source>
        <dbReference type="EMBL" id="MDG0846260.1"/>
    </source>
</evidence>
<sequence length="183" mass="20248">MKKLLFLLMAGFFVLSACGNSEDSKDSEMKASEPKKEKPEEDKKDKSLEDKTAKLDDVNVEILNAEYLPKGTYEYQESPQLAVEYEVKNKSDKEITPLTGWFAAFEATQDGEDTVRKLDVGMTPNTDKYQSYVDTQSDNIKKDGTAKGAVALDLKDTETPVVLTAHKGVGGEELGQVKINISK</sequence>
<dbReference type="InterPro" id="IPR031989">
    <property type="entry name" value="DUF5067"/>
</dbReference>
<evidence type="ECO:0000313" key="6">
    <source>
        <dbReference type="Proteomes" id="UP001152422"/>
    </source>
</evidence>
<accession>A0A9X4L4H0</accession>
<evidence type="ECO:0000256" key="1">
    <source>
        <dbReference type="ARBA" id="ARBA00022729"/>
    </source>
</evidence>
<dbReference type="Pfam" id="PF16729">
    <property type="entry name" value="DUF5067"/>
    <property type="match status" value="1"/>
</dbReference>
<feature type="domain" description="DUF5067" evidence="4">
    <location>
        <begin position="35"/>
        <end position="167"/>
    </location>
</feature>
<feature type="chain" id="PRO_5040896757" evidence="3">
    <location>
        <begin position="20"/>
        <end position="183"/>
    </location>
</feature>
<dbReference type="EMBL" id="JAMBQA010000004">
    <property type="protein sequence ID" value="MDG0846260.1"/>
    <property type="molecule type" value="Genomic_DNA"/>
</dbReference>
<dbReference type="PROSITE" id="PS51257">
    <property type="entry name" value="PROKAR_LIPOPROTEIN"/>
    <property type="match status" value="1"/>
</dbReference>
<feature type="signal peptide" evidence="3">
    <location>
        <begin position="1"/>
        <end position="19"/>
    </location>
</feature>
<feature type="compositionally biased region" description="Basic and acidic residues" evidence="2">
    <location>
        <begin position="22"/>
        <end position="52"/>
    </location>
</feature>
<evidence type="ECO:0000256" key="3">
    <source>
        <dbReference type="SAM" id="SignalP"/>
    </source>
</evidence>
<name>A0A9X4L4H0_9STAP</name>
<evidence type="ECO:0000256" key="2">
    <source>
        <dbReference type="SAM" id="MobiDB-lite"/>
    </source>
</evidence>
<dbReference type="Proteomes" id="UP001152422">
    <property type="component" value="Unassembled WGS sequence"/>
</dbReference>
<comment type="caution">
    <text evidence="5">The sequence shown here is derived from an EMBL/GenBank/DDBJ whole genome shotgun (WGS) entry which is preliminary data.</text>
</comment>
<dbReference type="KEGG" id="seqo:SE1039_09050"/>
<protein>
    <submittedName>
        <fullName evidence="5">DUF5067 domain-containing protein</fullName>
    </submittedName>
</protein>
<reference evidence="5" key="1">
    <citation type="submission" date="2022-05" db="EMBL/GenBank/DDBJ databases">
        <title>Comparative genomics of Staphylococcus equorum isolates.</title>
        <authorList>
            <person name="Luelf R.H."/>
        </authorList>
    </citation>
    <scope>NUCLEOTIDE SEQUENCE</scope>
    <source>
        <strain evidence="5">TMW 2.2497</strain>
    </source>
</reference>